<dbReference type="PANTHER" id="PTHR32243">
    <property type="entry name" value="MALTOSE TRANSPORT SYSTEM PERMEASE-RELATED"/>
    <property type="match status" value="1"/>
</dbReference>
<evidence type="ECO:0000313" key="17">
    <source>
        <dbReference type="EMBL" id="AZF76567.1"/>
    </source>
</evidence>
<evidence type="ECO:0000313" key="28">
    <source>
        <dbReference type="Proteomes" id="UP000269431"/>
    </source>
</evidence>
<dbReference type="EMBL" id="CP011057">
    <property type="protein sequence ID" value="AKA79613.1"/>
    <property type="molecule type" value="Genomic_DNA"/>
</dbReference>
<feature type="transmembrane region" description="Helical" evidence="9">
    <location>
        <begin position="97"/>
        <end position="121"/>
    </location>
</feature>
<dbReference type="RefSeq" id="WP_009989237.1">
    <property type="nucleotide sequence ID" value="NZ_CP011055.2"/>
</dbReference>
<dbReference type="EMBL" id="CP033239">
    <property type="protein sequence ID" value="AZF79175.1"/>
    <property type="molecule type" value="Genomic_DNA"/>
</dbReference>
<dbReference type="EMBL" id="CP050869">
    <property type="protein sequence ID" value="QPG51171.1"/>
    <property type="molecule type" value="Genomic_DNA"/>
</dbReference>
<evidence type="ECO:0000313" key="26">
    <source>
        <dbReference type="Proteomes" id="UP000076770"/>
    </source>
</evidence>
<dbReference type="KEGG" id="ssof:SULC_2009"/>
<dbReference type="EMBL" id="LT549890">
    <property type="protein sequence ID" value="SAI84586.1"/>
    <property type="molecule type" value="Genomic_DNA"/>
</dbReference>
<evidence type="ECO:0000313" key="30">
    <source>
        <dbReference type="Proteomes" id="UP000273443"/>
    </source>
</evidence>
<evidence type="ECO:0000313" key="31">
    <source>
        <dbReference type="Proteomes" id="UP000275843"/>
    </source>
</evidence>
<evidence type="ECO:0000256" key="3">
    <source>
        <dbReference type="ARBA" id="ARBA00022448"/>
    </source>
</evidence>
<evidence type="ECO:0000313" key="20">
    <source>
        <dbReference type="EMBL" id="AZF84355.1"/>
    </source>
</evidence>
<keyword evidence="3 9" id="KW-0813">Transport</keyword>
<feature type="transmembrane region" description="Helical" evidence="9">
    <location>
        <begin position="230"/>
        <end position="252"/>
    </location>
</feature>
<feature type="transmembrane region" description="Helical" evidence="9">
    <location>
        <begin position="40"/>
        <end position="60"/>
    </location>
</feature>
<dbReference type="Proteomes" id="UP000275843">
    <property type="component" value="Chromosome"/>
</dbReference>
<reference evidence="22" key="3">
    <citation type="submission" date="2016-04" db="EMBL/GenBank/DDBJ databases">
        <authorList>
            <person name="Evans L.H."/>
            <person name="Alamgir A."/>
            <person name="Owens N."/>
            <person name="Weber N.D."/>
            <person name="Virtaneva K."/>
            <person name="Barbian K."/>
            <person name="Babar A."/>
            <person name="Rosenke K."/>
        </authorList>
    </citation>
    <scope>NUCLEOTIDE SEQUENCE</scope>
    <source>
        <strain evidence="22">P1</strain>
    </source>
</reference>
<evidence type="ECO:0000313" key="14">
    <source>
        <dbReference type="EMBL" id="AZF68704.1"/>
    </source>
</evidence>
<evidence type="ECO:0000313" key="19">
    <source>
        <dbReference type="EMBL" id="AZF81780.1"/>
    </source>
</evidence>
<reference evidence="27 28" key="4">
    <citation type="journal article" date="2018" name="Proc. Natl. Acad. Sci. U.S.A.">
        <title>Nonmutational mechanism of inheritance in the Archaeon Sulfolobus solfataricus.</title>
        <authorList>
            <person name="Payne S."/>
            <person name="McCarthy S."/>
            <person name="Johnson T."/>
            <person name="North E."/>
            <person name="Blum P."/>
        </authorList>
    </citation>
    <scope>NUCLEOTIDE SEQUENCE [LARGE SCALE GENOMIC DNA]</scope>
    <source>
        <strain evidence="15 27">SARC-H</strain>
        <strain evidence="16 31">SARC-I</strain>
        <strain evidence="18 32">SARC-N</strain>
        <strain evidence="19 33">SARC-O</strain>
        <strain evidence="20 28">SUL120</strain>
        <strain evidence="14 29">SULG</strain>
        <strain evidence="17 30">SULM</strain>
    </source>
</reference>
<evidence type="ECO:0000256" key="8">
    <source>
        <dbReference type="ARBA" id="ARBA00023136"/>
    </source>
</evidence>
<keyword evidence="5" id="KW-0762">Sugar transport</keyword>
<dbReference type="EMBL" id="CP033237">
    <property type="protein sequence ID" value="AZF73944.1"/>
    <property type="molecule type" value="Genomic_DNA"/>
</dbReference>
<feature type="transmembrane region" description="Helical" evidence="9">
    <location>
        <begin position="133"/>
        <end position="153"/>
    </location>
</feature>
<evidence type="ECO:0000313" key="34">
    <source>
        <dbReference type="Proteomes" id="UP000594632"/>
    </source>
</evidence>
<dbReference type="CDD" id="cd06261">
    <property type="entry name" value="TM_PBP2"/>
    <property type="match status" value="1"/>
</dbReference>
<dbReference type="OrthoDB" id="57451at2157"/>
<dbReference type="Proteomes" id="UP000267993">
    <property type="component" value="Chromosome"/>
</dbReference>
<evidence type="ECO:0000313" key="32">
    <source>
        <dbReference type="Proteomes" id="UP000278715"/>
    </source>
</evidence>
<evidence type="ECO:0000256" key="7">
    <source>
        <dbReference type="ARBA" id="ARBA00022989"/>
    </source>
</evidence>
<dbReference type="AlphaFoldDB" id="A0A0E3JUE2"/>
<reference evidence="26" key="2">
    <citation type="submission" date="2016-04" db="EMBL/GenBank/DDBJ databases">
        <authorList>
            <person name="Shah S.A."/>
            <person name="Garrett R.A."/>
        </authorList>
    </citation>
    <scope>NUCLEOTIDE SEQUENCE [LARGE SCALE GENOMIC DNA]</scope>
    <source>
        <strain evidence="26">ATCC 35091 / DSM 1616 / JCM 8930 / NBRC 15331 / P1</strain>
    </source>
</reference>
<evidence type="ECO:0000313" key="24">
    <source>
        <dbReference type="Proteomes" id="UP000033085"/>
    </source>
</evidence>
<dbReference type="EMBL" id="CP033235">
    <property type="protein sequence ID" value="AZF68704.1"/>
    <property type="molecule type" value="Genomic_DNA"/>
</dbReference>
<dbReference type="Proteomes" id="UP000269431">
    <property type="component" value="Chromosome"/>
</dbReference>
<evidence type="ECO:0000313" key="16">
    <source>
        <dbReference type="EMBL" id="AZF73944.1"/>
    </source>
</evidence>
<dbReference type="EMBL" id="CP033240">
    <property type="protein sequence ID" value="AZF81780.1"/>
    <property type="molecule type" value="Genomic_DNA"/>
</dbReference>
<feature type="transmembrane region" description="Helical" evidence="9">
    <location>
        <begin position="205"/>
        <end position="223"/>
    </location>
</feature>
<reference evidence="21 34" key="6">
    <citation type="journal article" date="2020" name="Nat. Commun.">
        <title>The structures of two archaeal type IV pili illuminate evolutionary relationships.</title>
        <authorList>
            <person name="Wang F."/>
            <person name="Baquero D.P."/>
            <person name="Su Z."/>
            <person name="Beltran L.C."/>
            <person name="Prangishvili D."/>
            <person name="Krupovic M."/>
            <person name="Egelman E.H."/>
        </authorList>
    </citation>
    <scope>NUCLEOTIDE SEQUENCE [LARGE SCALE GENOMIC DNA]</scope>
    <source>
        <strain evidence="21 34">POZ149</strain>
    </source>
</reference>
<feature type="transmembrane region" description="Helical" evidence="9">
    <location>
        <begin position="72"/>
        <end position="90"/>
    </location>
</feature>
<name>A0A0E3JUE2_SACSO</name>
<dbReference type="GeneID" id="1455239"/>
<evidence type="ECO:0000313" key="18">
    <source>
        <dbReference type="EMBL" id="AZF79175.1"/>
    </source>
</evidence>
<dbReference type="InterPro" id="IPR050901">
    <property type="entry name" value="BP-dep_ABC_trans_perm"/>
</dbReference>
<dbReference type="Proteomes" id="UP000033057">
    <property type="component" value="Chromosome"/>
</dbReference>
<comment type="similarity">
    <text evidence="2">Belongs to the binding-protein-dependent transport system permease family. MalFG subfamily.</text>
</comment>
<evidence type="ECO:0000313" key="29">
    <source>
        <dbReference type="Proteomes" id="UP000273194"/>
    </source>
</evidence>
<protein>
    <submittedName>
        <fullName evidence="11">Carbohydrate ABC transporter permease</fullName>
    </submittedName>
    <submittedName>
        <fullName evidence="22">Sugar ABC transporter permease</fullName>
    </submittedName>
</protein>
<dbReference type="Proteomes" id="UP000278715">
    <property type="component" value="Chromosome"/>
</dbReference>
<dbReference type="Proteomes" id="UP000033085">
    <property type="component" value="Chromosome"/>
</dbReference>
<dbReference type="EMBL" id="CP033241">
    <property type="protein sequence ID" value="AZF84355.1"/>
    <property type="molecule type" value="Genomic_DNA"/>
</dbReference>
<dbReference type="OMA" id="FIAWNDF"/>
<dbReference type="EMBL" id="CP033238">
    <property type="protein sequence ID" value="AZF76567.1"/>
    <property type="molecule type" value="Genomic_DNA"/>
</dbReference>
<comment type="subcellular location">
    <subcellularLocation>
        <location evidence="1 9">Cell membrane</location>
        <topology evidence="1 9">Multi-pass membrane protein</topology>
    </subcellularLocation>
</comment>
<dbReference type="GO" id="GO:0055085">
    <property type="term" value="P:transmembrane transport"/>
    <property type="evidence" value="ECO:0007669"/>
    <property type="project" value="InterPro"/>
</dbReference>
<dbReference type="Gene3D" id="1.10.3720.10">
    <property type="entry name" value="MetI-like"/>
    <property type="match status" value="1"/>
</dbReference>
<dbReference type="KEGG" id="ssol:SULB_2011"/>
<dbReference type="PROSITE" id="PS50928">
    <property type="entry name" value="ABC_TM1"/>
    <property type="match status" value="1"/>
</dbReference>
<evidence type="ECO:0000313" key="25">
    <source>
        <dbReference type="Proteomes" id="UP000033106"/>
    </source>
</evidence>
<dbReference type="Proteomes" id="UP000594632">
    <property type="component" value="Chromosome"/>
</dbReference>
<evidence type="ECO:0000313" key="33">
    <source>
        <dbReference type="Proteomes" id="UP000282269"/>
    </source>
</evidence>
<evidence type="ECO:0000313" key="27">
    <source>
        <dbReference type="Proteomes" id="UP000267993"/>
    </source>
</evidence>
<evidence type="ECO:0000313" key="12">
    <source>
        <dbReference type="EMBL" id="AKA76921.1"/>
    </source>
</evidence>
<dbReference type="InterPro" id="IPR035906">
    <property type="entry name" value="MetI-like_sf"/>
</dbReference>
<gene>
    <name evidence="21" type="ORF">HFC64_16275</name>
    <name evidence="22" type="ORF">SSOP1_1032</name>
    <name evidence="13" type="ORF">SULA_2010</name>
    <name evidence="11" type="ORF">SULB_2011</name>
    <name evidence="12" type="ORF">SULC_2009</name>
    <name evidence="14" type="ORF">SULG_10115</name>
    <name evidence="15" type="ORF">SULH_10115</name>
    <name evidence="16" type="ORF">SULI_10115</name>
    <name evidence="17" type="ORF">SULM_10105</name>
    <name evidence="18" type="ORF">SULN_10105</name>
    <name evidence="19" type="ORF">SULO_10115</name>
    <name evidence="20" type="ORF">SULZ_10050</name>
</gene>
<keyword evidence="7 9" id="KW-1133">Transmembrane helix</keyword>
<keyword evidence="8 9" id="KW-0472">Membrane</keyword>
<dbReference type="EMBL" id="CP011056">
    <property type="protein sequence ID" value="AKA76921.1"/>
    <property type="molecule type" value="Genomic_DNA"/>
</dbReference>
<dbReference type="PANTHER" id="PTHR32243:SF50">
    <property type="entry name" value="MALTOSE_MALTODEXTRIN TRANSPORT SYSTEM PERMEASE PROTEIN MALG"/>
    <property type="match status" value="1"/>
</dbReference>
<evidence type="ECO:0000313" key="13">
    <source>
        <dbReference type="EMBL" id="AKA79613.1"/>
    </source>
</evidence>
<evidence type="ECO:0000313" key="15">
    <source>
        <dbReference type="EMBL" id="AZF71324.1"/>
    </source>
</evidence>
<dbReference type="GeneID" id="44129932"/>
<dbReference type="Proteomes" id="UP000033106">
    <property type="component" value="Chromosome"/>
</dbReference>
<dbReference type="Pfam" id="PF00528">
    <property type="entry name" value="BPD_transp_1"/>
    <property type="match status" value="1"/>
</dbReference>
<dbReference type="KEGG" id="ssoa:SULA_2010"/>
<dbReference type="InterPro" id="IPR000515">
    <property type="entry name" value="MetI-like"/>
</dbReference>
<keyword evidence="6 9" id="KW-0812">Transmembrane</keyword>
<dbReference type="Proteomes" id="UP000076770">
    <property type="component" value="Chromosome i"/>
</dbReference>
<evidence type="ECO:0000313" key="21">
    <source>
        <dbReference type="EMBL" id="QPG51171.1"/>
    </source>
</evidence>
<dbReference type="SUPFAM" id="SSF161098">
    <property type="entry name" value="MetI-like"/>
    <property type="match status" value="1"/>
</dbReference>
<feature type="transmembrane region" description="Helical" evidence="9">
    <location>
        <begin position="174"/>
        <end position="199"/>
    </location>
</feature>
<dbReference type="EMBL" id="CP033236">
    <property type="protein sequence ID" value="AZF71324.1"/>
    <property type="molecule type" value="Genomic_DNA"/>
</dbReference>
<evidence type="ECO:0000313" key="23">
    <source>
        <dbReference type="Proteomes" id="UP000033057"/>
    </source>
</evidence>
<evidence type="ECO:0000313" key="11">
    <source>
        <dbReference type="EMBL" id="AKA74223.1"/>
    </source>
</evidence>
<proteinExistence type="inferred from homology"/>
<dbReference type="Proteomes" id="UP000282269">
    <property type="component" value="Chromosome"/>
</dbReference>
<evidence type="ECO:0000313" key="22">
    <source>
        <dbReference type="EMBL" id="SAI84586.1"/>
    </source>
</evidence>
<evidence type="ECO:0000256" key="1">
    <source>
        <dbReference type="ARBA" id="ARBA00004651"/>
    </source>
</evidence>
<dbReference type="Proteomes" id="UP000273443">
    <property type="component" value="Chromosome"/>
</dbReference>
<reference evidence="11" key="5">
    <citation type="submission" date="2018-10" db="EMBL/GenBank/DDBJ databases">
        <authorList>
            <person name="McCarthy S."/>
            <person name="Gradnigo J."/>
            <person name="Johnson T."/>
            <person name="Payne S."/>
            <person name="Lipzen A."/>
            <person name="Schackwitz W."/>
            <person name="Martin J."/>
            <person name="Moriyama E."/>
            <person name="Blum P."/>
        </authorList>
    </citation>
    <scope>NUCLEOTIDE SEQUENCE</scope>
    <source>
        <strain evidence="11">SARC-B</strain>
        <strain evidence="12">SARC-C</strain>
        <strain evidence="13">SULA</strain>
    </source>
</reference>
<reference evidence="23 24" key="1">
    <citation type="journal article" date="2015" name="Genome Announc.">
        <title>Complete Genome Sequence of Sulfolobus solfataricus Strain 98/2 and Evolved Derivatives.</title>
        <authorList>
            <person name="McCarthy S."/>
            <person name="Gradnigo J."/>
            <person name="Johnson T."/>
            <person name="Payne S."/>
            <person name="Lipzen A."/>
            <person name="Martin J."/>
            <person name="Schackwitz W."/>
            <person name="Moriyama E."/>
            <person name="Blum P."/>
        </authorList>
    </citation>
    <scope>NUCLEOTIDE SEQUENCE [LARGE SCALE GENOMIC DNA]</scope>
    <source>
        <strain evidence="23">98/2 SULC</strain>
        <strain evidence="11">SARC-B</strain>
        <strain evidence="12">SARC-C</strain>
        <strain evidence="13 25">SULA</strain>
        <strain evidence="24">SULB</strain>
    </source>
</reference>
<evidence type="ECO:0000259" key="10">
    <source>
        <dbReference type="PROSITE" id="PS50928"/>
    </source>
</evidence>
<evidence type="ECO:0000256" key="5">
    <source>
        <dbReference type="ARBA" id="ARBA00022597"/>
    </source>
</evidence>
<dbReference type="Proteomes" id="UP000273194">
    <property type="component" value="Chromosome"/>
</dbReference>
<dbReference type="EMBL" id="CP011055">
    <property type="protein sequence ID" value="AKA74223.1"/>
    <property type="molecule type" value="Genomic_DNA"/>
</dbReference>
<accession>A0A0E3JUE2</accession>
<feature type="domain" description="ABC transmembrane type-1" evidence="10">
    <location>
        <begin position="65"/>
        <end position="252"/>
    </location>
</feature>
<evidence type="ECO:0000256" key="2">
    <source>
        <dbReference type="ARBA" id="ARBA00009047"/>
    </source>
</evidence>
<evidence type="ECO:0000256" key="9">
    <source>
        <dbReference type="RuleBase" id="RU363032"/>
    </source>
</evidence>
<keyword evidence="4" id="KW-1003">Cell membrane</keyword>
<dbReference type="GO" id="GO:0005886">
    <property type="term" value="C:plasma membrane"/>
    <property type="evidence" value="ECO:0007669"/>
    <property type="project" value="UniProtKB-SubCell"/>
</dbReference>
<dbReference type="PATRIC" id="fig|2287.6.peg.2058"/>
<evidence type="ECO:0000256" key="4">
    <source>
        <dbReference type="ARBA" id="ARBA00022475"/>
    </source>
</evidence>
<sequence length="267" mass="29127">MRLWVYLGAIVVGIYFLFPLYILVLLAFNSPKYTVLAKFPSLLPVSLTLNNLLTALQGTAFIDPFIKSLETATLVGIITIALAIPAGYGLSRLPRAIAYSIIILLLVTNMMPAIVIGIPIAVDFLKLHLFESVVGLALAQTLITLPLATFILQGTFSSIPIDLEHQARVDGANLFNRLFSVLLPLAAPGIAAAFLISWMFSWDEFTYAILLIPYHSTLPVTIYQDVTRGNLLAGIAFSLIFTLPVIILTFALQKYLRGEYLAGGIKG</sequence>
<evidence type="ECO:0000256" key="6">
    <source>
        <dbReference type="ARBA" id="ARBA00022692"/>
    </source>
</evidence>
<organism evidence="11 24">
    <name type="scientific">Saccharolobus solfataricus</name>
    <name type="common">Sulfolobus solfataricus</name>
    <dbReference type="NCBI Taxonomy" id="2287"/>
    <lineage>
        <taxon>Archaea</taxon>
        <taxon>Thermoproteota</taxon>
        <taxon>Thermoprotei</taxon>
        <taxon>Sulfolobales</taxon>
        <taxon>Sulfolobaceae</taxon>
        <taxon>Saccharolobus</taxon>
    </lineage>
</organism>
<feature type="transmembrane region" description="Helical" evidence="9">
    <location>
        <begin position="6"/>
        <end position="28"/>
    </location>
</feature>